<organism evidence="1 2">
    <name type="scientific">Ligilactobacillus salivarius</name>
    <dbReference type="NCBI Taxonomy" id="1624"/>
    <lineage>
        <taxon>Bacteria</taxon>
        <taxon>Bacillati</taxon>
        <taxon>Bacillota</taxon>
        <taxon>Bacilli</taxon>
        <taxon>Lactobacillales</taxon>
        <taxon>Lactobacillaceae</taxon>
        <taxon>Ligilactobacillus</taxon>
    </lineage>
</organism>
<dbReference type="AlphaFoldDB" id="A0A1V9RBK6"/>
<gene>
    <name evidence="1" type="ORF">B6U56_04475</name>
</gene>
<dbReference type="NCBIfam" id="TIGR01784">
    <property type="entry name" value="T_den_put_tspse"/>
    <property type="match status" value="1"/>
</dbReference>
<accession>A0A1V9RBK6</accession>
<dbReference type="PANTHER" id="PTHR41317:SF1">
    <property type="entry name" value="PD-(D_E)XK NUCLEASE FAMILY TRANSPOSASE"/>
    <property type="match status" value="1"/>
</dbReference>
<dbReference type="PANTHER" id="PTHR41317">
    <property type="entry name" value="PD-(D_E)XK NUCLEASE FAMILY TRANSPOSASE"/>
    <property type="match status" value="1"/>
</dbReference>
<dbReference type="Proteomes" id="UP000192575">
    <property type="component" value="Unassembled WGS sequence"/>
</dbReference>
<dbReference type="EMBL" id="NBEF01000017">
    <property type="protein sequence ID" value="OQQ90545.1"/>
    <property type="molecule type" value="Genomic_DNA"/>
</dbReference>
<comment type="caution">
    <text evidence="1">The sequence shown here is derived from an EMBL/GenBank/DDBJ whole genome shotgun (WGS) entry which is preliminary data.</text>
</comment>
<evidence type="ECO:0000313" key="2">
    <source>
        <dbReference type="Proteomes" id="UP000192575"/>
    </source>
</evidence>
<sequence length="294" mass="34654">MSKLLSEEILEKKWQEATIKRDVIFTKVFGENKKLTLELLQIILPKLKIEEIIDIIPEDREKENIVYRGVRFDVYVKDENSRMYDIEMQVVNHHDLGKRIAYYQNKLSSKALKPSQKFFEKNDTFVIFVCDFDYFQLGLPVYHTTMRLKEDLNKIVDTGEHNVILNSRAKDFSSVSPEVKAFLEYVRENKVSNEFTKDLDREVKKIKSSTEVRDSFMTWEEKLAEERYYAGKEAEEKGMEKGIEKGKREMVVNAIKNQKKLGNSRQNIINSVADFLSIDKEEVAKYYDEEMLVK</sequence>
<dbReference type="InterPro" id="IPR010106">
    <property type="entry name" value="RpnA"/>
</dbReference>
<dbReference type="Pfam" id="PF12784">
    <property type="entry name" value="PDDEXK_2"/>
    <property type="match status" value="1"/>
</dbReference>
<dbReference type="RefSeq" id="WP_081534366.1">
    <property type="nucleotide sequence ID" value="NZ_JAWPOB010000008.1"/>
</dbReference>
<protein>
    <submittedName>
        <fullName evidence="1">Uncharacterized protein</fullName>
    </submittedName>
</protein>
<name>A0A1V9RBK6_9LACO</name>
<reference evidence="1 2" key="1">
    <citation type="submission" date="2017-03" db="EMBL/GenBank/DDBJ databases">
        <title>Phylogenomics and comparative genomics of Lactobacillus salivarius, a mammalian gut commensal.</title>
        <authorList>
            <person name="Harris H.M."/>
        </authorList>
    </citation>
    <scope>NUCLEOTIDE SEQUENCE [LARGE SCALE GENOMIC DNA]</scope>
    <source>
        <strain evidence="1 2">JCM 1047</strain>
    </source>
</reference>
<proteinExistence type="predicted"/>
<evidence type="ECO:0000313" key="1">
    <source>
        <dbReference type="EMBL" id="OQQ90545.1"/>
    </source>
</evidence>